<dbReference type="Proteomes" id="UP000041314">
    <property type="component" value="Unassembled WGS sequence"/>
</dbReference>
<protein>
    <submittedName>
        <fullName evidence="1">Uncharacterized protein</fullName>
    </submittedName>
</protein>
<sequence>MVQFQRNASNIDHSTVVAQRFIKLLFTRDLPGDSKLTANFTLSVKQRDMMAARRGVNRESQPRRACADNGQVLFAYGRRYRHVGFVTGARVHQTGGHFADEDPIQTGLITADTGIDLICASGLRFSQEFSIGKEGTRHRHHIGIAARQDRLGDLRIVNAIGRDQRNRHMTFEFPCHPAKGATRYWRGDGRDSRLMPANAGIN</sequence>
<dbReference type="EMBL" id="CQPA01000014">
    <property type="protein sequence ID" value="CNU20402.1"/>
    <property type="molecule type" value="Genomic_DNA"/>
</dbReference>
<organism evidence="1 2">
    <name type="scientific">Salmonella enterica subsp. enterica serovar Bovismorbificans</name>
    <dbReference type="NCBI Taxonomy" id="58097"/>
    <lineage>
        <taxon>Bacteria</taxon>
        <taxon>Pseudomonadati</taxon>
        <taxon>Pseudomonadota</taxon>
        <taxon>Gammaproteobacteria</taxon>
        <taxon>Enterobacterales</taxon>
        <taxon>Enterobacteriaceae</taxon>
        <taxon>Salmonella</taxon>
    </lineage>
</organism>
<proteinExistence type="predicted"/>
<accession>A0A655CMQ2</accession>
<evidence type="ECO:0000313" key="1">
    <source>
        <dbReference type="EMBL" id="CNU20402.1"/>
    </source>
</evidence>
<evidence type="ECO:0000313" key="2">
    <source>
        <dbReference type="Proteomes" id="UP000041314"/>
    </source>
</evidence>
<dbReference type="AlphaFoldDB" id="A0A655CMQ2"/>
<gene>
    <name evidence="1" type="ORF">ERS008198_02177</name>
</gene>
<name>A0A655CMQ2_SALET</name>
<reference evidence="1 2" key="1">
    <citation type="submission" date="2015-03" db="EMBL/GenBank/DDBJ databases">
        <authorList>
            <consortium name="Pathogen Informatics"/>
        </authorList>
    </citation>
    <scope>NUCLEOTIDE SEQUENCE [LARGE SCALE GENOMIC DNA]</scope>
    <source>
        <strain evidence="1 2">A1104</strain>
    </source>
</reference>